<dbReference type="InterPro" id="IPR007554">
    <property type="entry name" value="Glycerophosphate_synth"/>
</dbReference>
<evidence type="ECO:0000313" key="2">
    <source>
        <dbReference type="Proteomes" id="UP001501411"/>
    </source>
</evidence>
<dbReference type="EMBL" id="BAABIQ010000003">
    <property type="protein sequence ID" value="GAA4781497.1"/>
    <property type="molecule type" value="Genomic_DNA"/>
</dbReference>
<dbReference type="Pfam" id="PF04464">
    <property type="entry name" value="Glyphos_transf"/>
    <property type="match status" value="1"/>
</dbReference>
<accession>A0ABP9AI97</accession>
<organism evidence="1 2">
    <name type="scientific">Olivibacter ginsenosidimutans</name>
    <dbReference type="NCBI Taxonomy" id="1176537"/>
    <lineage>
        <taxon>Bacteria</taxon>
        <taxon>Pseudomonadati</taxon>
        <taxon>Bacteroidota</taxon>
        <taxon>Sphingobacteriia</taxon>
        <taxon>Sphingobacteriales</taxon>
        <taxon>Sphingobacteriaceae</taxon>
        <taxon>Olivibacter</taxon>
    </lineage>
</organism>
<dbReference type="SUPFAM" id="SSF53756">
    <property type="entry name" value="UDP-Glycosyltransferase/glycogen phosphorylase"/>
    <property type="match status" value="1"/>
</dbReference>
<comment type="caution">
    <text evidence="1">The sequence shown here is derived from an EMBL/GenBank/DDBJ whole genome shotgun (WGS) entry which is preliminary data.</text>
</comment>
<evidence type="ECO:0000313" key="1">
    <source>
        <dbReference type="EMBL" id="GAA4781497.1"/>
    </source>
</evidence>
<dbReference type="InterPro" id="IPR043148">
    <property type="entry name" value="TagF_C"/>
</dbReference>
<sequence>MLLKRLQRKDKIKVAFFVVHASVWKLDELYRLMEADERFEPIIVIIPYVVFGDEQMRADMDLGYTLFATKGYRVVKTFNEKTNSWLNVKEAIQPDIIFYTNPHELTKPAYYIDHFPDVLSCYVQYSFHITHLHEMQYNQLFHNILWRAFYETDMHLGFAQQYAANRGSNVAVVGYAGTDVFLQSAEHKTDPWKIKNPAVKRIIWAPHHTIDDDKSFLSYSSFLVYADFFLQLADQYADKLQLAFKPHPILRPKLSDPHVWGKKKTDAYYAQWEQGTNTHLFEADYVDLFKTSDALIHDSASFLVEYLYLHKPTLYTLRDERVTDRFNGFGKLAFHVHEHANSEQDIIYFIQHTVLQGNDVKEEERKQFFNRYLIPPYGKSASAHIIDEIKRFVY</sequence>
<reference evidence="2" key="1">
    <citation type="journal article" date="2019" name="Int. J. Syst. Evol. Microbiol.">
        <title>The Global Catalogue of Microorganisms (GCM) 10K type strain sequencing project: providing services to taxonomists for standard genome sequencing and annotation.</title>
        <authorList>
            <consortium name="The Broad Institute Genomics Platform"/>
            <consortium name="The Broad Institute Genome Sequencing Center for Infectious Disease"/>
            <person name="Wu L."/>
            <person name="Ma J."/>
        </authorList>
    </citation>
    <scope>NUCLEOTIDE SEQUENCE [LARGE SCALE GENOMIC DNA]</scope>
    <source>
        <strain evidence="2">JCM 18200</strain>
    </source>
</reference>
<proteinExistence type="predicted"/>
<protein>
    <submittedName>
        <fullName evidence="1">CDP-glycerol glycerophosphotransferase family protein</fullName>
    </submittedName>
</protein>
<dbReference type="Gene3D" id="3.40.50.12580">
    <property type="match status" value="1"/>
</dbReference>
<dbReference type="Proteomes" id="UP001501411">
    <property type="component" value="Unassembled WGS sequence"/>
</dbReference>
<gene>
    <name evidence="1" type="ORF">GCM10023231_06310</name>
</gene>
<keyword evidence="2" id="KW-1185">Reference proteome</keyword>
<name>A0ABP9AI97_9SPHI</name>